<feature type="region of interest" description="Disordered" evidence="9">
    <location>
        <begin position="33"/>
        <end position="53"/>
    </location>
</feature>
<dbReference type="InterPro" id="IPR014756">
    <property type="entry name" value="Ig_E-set"/>
</dbReference>
<evidence type="ECO:0000256" key="6">
    <source>
        <dbReference type="ARBA" id="ARBA00023326"/>
    </source>
</evidence>
<dbReference type="SUPFAM" id="SSF81296">
    <property type="entry name" value="E set domains"/>
    <property type="match status" value="1"/>
</dbReference>
<feature type="domain" description="Cellulase Ig-like" evidence="11">
    <location>
        <begin position="56"/>
        <end position="132"/>
    </location>
</feature>
<dbReference type="InterPro" id="IPR004197">
    <property type="entry name" value="Cellulase_Ig-like"/>
</dbReference>
<keyword evidence="6 7" id="KW-0624">Polysaccharide degradation</keyword>
<evidence type="ECO:0000256" key="9">
    <source>
        <dbReference type="SAM" id="MobiDB-lite"/>
    </source>
</evidence>
<gene>
    <name evidence="12" type="ORF">SAMN05444406_11513</name>
</gene>
<dbReference type="STRING" id="937334.SAMN05444406_11513"/>
<evidence type="ECO:0000256" key="7">
    <source>
        <dbReference type="PROSITE-ProRule" id="PRU10060"/>
    </source>
</evidence>
<evidence type="ECO:0000256" key="4">
    <source>
        <dbReference type="ARBA" id="ARBA00023277"/>
    </source>
</evidence>
<keyword evidence="5 7" id="KW-0326">Glycosidase</keyword>
<dbReference type="EC" id="3.2.1.4" evidence="8"/>
<keyword evidence="3 8" id="KW-0136">Cellulose degradation</keyword>
<dbReference type="InterPro" id="IPR013783">
    <property type="entry name" value="Ig-like_fold"/>
</dbReference>
<keyword evidence="8" id="KW-0732">Signal</keyword>
<dbReference type="PROSITE" id="PS00698">
    <property type="entry name" value="GH9_3"/>
    <property type="match status" value="1"/>
</dbReference>
<dbReference type="InterPro" id="IPR012341">
    <property type="entry name" value="6hp_glycosidase-like_sf"/>
</dbReference>
<keyword evidence="13" id="KW-1185">Reference proteome</keyword>
<protein>
    <recommendedName>
        <fullName evidence="8">Endoglucanase</fullName>
        <ecNumber evidence="8">3.2.1.4</ecNumber>
    </recommendedName>
</protein>
<keyword evidence="4 7" id="KW-0119">Carbohydrate metabolism</keyword>
<proteinExistence type="inferred from homology"/>
<feature type="region of interest" description="Disordered" evidence="9">
    <location>
        <begin position="526"/>
        <end position="558"/>
    </location>
</feature>
<name>A0A1I5WAV6_9FIRM</name>
<reference evidence="12 13" key="1">
    <citation type="submission" date="2016-10" db="EMBL/GenBank/DDBJ databases">
        <authorList>
            <person name="de Groot N.N."/>
        </authorList>
    </citation>
    <scope>NUCLEOTIDE SEQUENCE [LARGE SCALE GENOMIC DNA]</scope>
    <source>
        <strain evidence="12 13">DSM 20678</strain>
    </source>
</reference>
<dbReference type="GO" id="GO:0008810">
    <property type="term" value="F:cellulase activity"/>
    <property type="evidence" value="ECO:0007669"/>
    <property type="project" value="UniProtKB-EC"/>
</dbReference>
<dbReference type="InterPro" id="IPR033126">
    <property type="entry name" value="Glyco_hydro_9_Asp/Glu_AS"/>
</dbReference>
<feature type="active site" evidence="7">
    <location>
        <position position="574"/>
    </location>
</feature>
<dbReference type="RefSeq" id="WP_207648980.1">
    <property type="nucleotide sequence ID" value="NZ_FOXR01000015.1"/>
</dbReference>
<feature type="signal peptide" evidence="8">
    <location>
        <begin position="1"/>
        <end position="24"/>
    </location>
</feature>
<dbReference type="Gene3D" id="1.50.10.10">
    <property type="match status" value="1"/>
</dbReference>
<dbReference type="InterPro" id="IPR001701">
    <property type="entry name" value="Glyco_hydro_9"/>
</dbReference>
<dbReference type="Pfam" id="PF02927">
    <property type="entry name" value="CelD_N"/>
    <property type="match status" value="1"/>
</dbReference>
<accession>A0A1I5WAV6</accession>
<feature type="active site" evidence="7">
    <location>
        <position position="565"/>
    </location>
</feature>
<dbReference type="PROSITE" id="PS51257">
    <property type="entry name" value="PROKAR_LIPOPROTEIN"/>
    <property type="match status" value="1"/>
</dbReference>
<comment type="similarity">
    <text evidence="1 7 8">Belongs to the glycosyl hydrolase 9 (cellulase E) family.</text>
</comment>
<dbReference type="Proteomes" id="UP000198577">
    <property type="component" value="Unassembled WGS sequence"/>
</dbReference>
<evidence type="ECO:0000256" key="1">
    <source>
        <dbReference type="ARBA" id="ARBA00007072"/>
    </source>
</evidence>
<feature type="domain" description="Glycoside hydrolase family 9" evidence="10">
    <location>
        <begin position="146"/>
        <end position="586"/>
    </location>
</feature>
<dbReference type="PANTHER" id="PTHR22298">
    <property type="entry name" value="ENDO-1,4-BETA-GLUCANASE"/>
    <property type="match status" value="1"/>
</dbReference>
<evidence type="ECO:0000256" key="3">
    <source>
        <dbReference type="ARBA" id="ARBA00023001"/>
    </source>
</evidence>
<evidence type="ECO:0000313" key="12">
    <source>
        <dbReference type="EMBL" id="SFQ16376.1"/>
    </source>
</evidence>
<dbReference type="EMBL" id="FOXR01000015">
    <property type="protein sequence ID" value="SFQ16376.1"/>
    <property type="molecule type" value="Genomic_DNA"/>
</dbReference>
<dbReference type="Pfam" id="PF00759">
    <property type="entry name" value="Glyco_hydro_9"/>
    <property type="match status" value="1"/>
</dbReference>
<dbReference type="InterPro" id="IPR008928">
    <property type="entry name" value="6-hairpin_glycosidase_sf"/>
</dbReference>
<comment type="catalytic activity">
    <reaction evidence="8">
        <text>Endohydrolysis of (1-&gt;4)-beta-D-glucosidic linkages in cellulose, lichenin and cereal beta-D-glucans.</text>
        <dbReference type="EC" id="3.2.1.4"/>
    </reaction>
</comment>
<sequence length="592" mass="65716">MYKKLLSFFIAVAVSIALMLTACNKVDEAKLPTQGNANEVGDDKESEAGDGKESEAEMILVNQIGYGIDDPKMAVFVGEVDSFDVIDKASGKTVFTGQATGLKRDVSSGDTVCYGDFSGLRQPGIYYISVGKGLKSPEFTIAEKPYKDVKNALLKAFYYQRCGMALEGKYAGVWQHDKCHAEDGYIYDDQNQHIDTTGGWHDAGDYGKYVVPAAKAVADLMLAYQLFPEAFKEQINIPESGNGIPDILNEIRYELEWMLKMQDPKSYGVYHKIATLNFPGFIMPEVDKDRRYINHISATATADFAAAMAMGYRVYKSIDKEFAEKMLKAAQNAWQWLEANPDVPGFKNPPGVNSGEYGDSNDRDERFWAAVELYCATGEQKYHDYIKASYSDPSFSKASFGWATVGGYGTVSYLMMGQDKVDSTVYDYLRSQFIKEADRLVDIWSNDGYKVVLRPDEYYWGSNGEVMNRAMHLILANAIASNAEYINAARDQFHYILGRNALNQCYVTGFGSNPIMHPHHRPSAADGIEQPVPGMLSGGPNSRRQDPTAQEKIPVGTPPAKAFIDDAGSYSTNEIAIYWNSPAVFVAAYFDK</sequence>
<dbReference type="AlphaFoldDB" id="A0A1I5WAV6"/>
<dbReference type="Gene3D" id="2.60.40.10">
    <property type="entry name" value="Immunoglobulins"/>
    <property type="match status" value="1"/>
</dbReference>
<evidence type="ECO:0000259" key="10">
    <source>
        <dbReference type="Pfam" id="PF00759"/>
    </source>
</evidence>
<evidence type="ECO:0000256" key="8">
    <source>
        <dbReference type="RuleBase" id="RU361166"/>
    </source>
</evidence>
<feature type="chain" id="PRO_5039748074" description="Endoglucanase" evidence="8">
    <location>
        <begin position="25"/>
        <end position="592"/>
    </location>
</feature>
<evidence type="ECO:0000256" key="2">
    <source>
        <dbReference type="ARBA" id="ARBA00022801"/>
    </source>
</evidence>
<evidence type="ECO:0000313" key="13">
    <source>
        <dbReference type="Proteomes" id="UP000198577"/>
    </source>
</evidence>
<organism evidence="12 13">
    <name type="scientific">Caldicoprobacter faecalis</name>
    <dbReference type="NCBI Taxonomy" id="937334"/>
    <lineage>
        <taxon>Bacteria</taxon>
        <taxon>Bacillati</taxon>
        <taxon>Bacillota</taxon>
        <taxon>Clostridia</taxon>
        <taxon>Caldicoprobacterales</taxon>
        <taxon>Caldicoprobacteraceae</taxon>
        <taxon>Caldicoprobacter</taxon>
    </lineage>
</organism>
<evidence type="ECO:0000256" key="5">
    <source>
        <dbReference type="ARBA" id="ARBA00023295"/>
    </source>
</evidence>
<keyword evidence="2 7" id="KW-0378">Hydrolase</keyword>
<dbReference type="GO" id="GO:0030245">
    <property type="term" value="P:cellulose catabolic process"/>
    <property type="evidence" value="ECO:0007669"/>
    <property type="project" value="UniProtKB-KW"/>
</dbReference>
<evidence type="ECO:0000259" key="11">
    <source>
        <dbReference type="Pfam" id="PF02927"/>
    </source>
</evidence>
<dbReference type="CDD" id="cd02850">
    <property type="entry name" value="E_set_Cellulase_N"/>
    <property type="match status" value="1"/>
</dbReference>
<dbReference type="SUPFAM" id="SSF48208">
    <property type="entry name" value="Six-hairpin glycosidases"/>
    <property type="match status" value="1"/>
</dbReference>
<feature type="compositionally biased region" description="Basic and acidic residues" evidence="9">
    <location>
        <begin position="41"/>
        <end position="53"/>
    </location>
</feature>